<dbReference type="GeneID" id="103211864"/>
<proteinExistence type="predicted"/>
<reference evidence="3" key="1">
    <citation type="submission" date="2025-08" db="UniProtKB">
        <authorList>
            <consortium name="RefSeq"/>
        </authorList>
    </citation>
    <scope>IDENTIFICATION</scope>
</reference>
<dbReference type="SMART" id="SM01373">
    <property type="entry name" value="MAGE"/>
    <property type="match status" value="1"/>
</dbReference>
<dbReference type="PANTHER" id="PTHR11736">
    <property type="entry name" value="MELANOMA-ASSOCIATED ANTIGEN MAGE ANTIGEN"/>
    <property type="match status" value="1"/>
</dbReference>
<protein>
    <submittedName>
        <fullName evidence="3">LOW QUALITY PROTEIN: putative MAGE domain-containing protein MAGEA13P</fullName>
    </submittedName>
</protein>
<dbReference type="RefSeq" id="XP_007956034.1">
    <property type="nucleotide sequence ID" value="XM_007957843.1"/>
</dbReference>
<feature type="domain" description="MAGE" evidence="1">
    <location>
        <begin position="50"/>
        <end position="248"/>
    </location>
</feature>
<accession>A0A8B7B7V1</accession>
<evidence type="ECO:0000259" key="1">
    <source>
        <dbReference type="PROSITE" id="PS50838"/>
    </source>
</evidence>
<dbReference type="FunFam" id="1.10.10.1200:FF:000007">
    <property type="entry name" value="Melanoma-associated antigen C2"/>
    <property type="match status" value="1"/>
</dbReference>
<dbReference type="OrthoDB" id="205198at2759"/>
<dbReference type="GO" id="GO:0005634">
    <property type="term" value="C:nucleus"/>
    <property type="evidence" value="ECO:0007669"/>
    <property type="project" value="TreeGrafter"/>
</dbReference>
<dbReference type="GO" id="GO:0000122">
    <property type="term" value="P:negative regulation of transcription by RNA polymerase II"/>
    <property type="evidence" value="ECO:0007669"/>
    <property type="project" value="TreeGrafter"/>
</dbReference>
<name>A0A8B7B7V1_ORYAF</name>
<dbReference type="InterPro" id="IPR041898">
    <property type="entry name" value="MAGE_WH1"/>
</dbReference>
<organism evidence="2 3">
    <name type="scientific">Orycteropus afer afer</name>
    <dbReference type="NCBI Taxonomy" id="1230840"/>
    <lineage>
        <taxon>Eukaryota</taxon>
        <taxon>Metazoa</taxon>
        <taxon>Chordata</taxon>
        <taxon>Craniata</taxon>
        <taxon>Vertebrata</taxon>
        <taxon>Euteleostomi</taxon>
        <taxon>Mammalia</taxon>
        <taxon>Eutheria</taxon>
        <taxon>Afrotheria</taxon>
        <taxon>Tubulidentata</taxon>
        <taxon>Orycteropodidae</taxon>
        <taxon>Orycteropus</taxon>
    </lineage>
</organism>
<dbReference type="Pfam" id="PF01454">
    <property type="entry name" value="MAGE"/>
    <property type="match status" value="1"/>
</dbReference>
<dbReference type="InterPro" id="IPR041899">
    <property type="entry name" value="MAGE_WH2"/>
</dbReference>
<dbReference type="Proteomes" id="UP000694850">
    <property type="component" value="Unplaced"/>
</dbReference>
<dbReference type="PANTHER" id="PTHR11736:SF85">
    <property type="entry name" value="MAGE DOMAIN-CONTAINING PROTEIN MAGEA13P-RELATED"/>
    <property type="match status" value="1"/>
</dbReference>
<dbReference type="Gene3D" id="1.10.10.1210">
    <property type="entry name" value="MAGE homology domain, winged helix WH2 motif"/>
    <property type="match status" value="1"/>
</dbReference>
<dbReference type="AlphaFoldDB" id="A0A8B7B7V1"/>
<dbReference type="InterPro" id="IPR002190">
    <property type="entry name" value="MHD_dom"/>
</dbReference>
<dbReference type="FunFam" id="1.10.10.1210:FF:000001">
    <property type="entry name" value="melanoma-associated antigen D1"/>
    <property type="match status" value="1"/>
</dbReference>
<dbReference type="PROSITE" id="PS50838">
    <property type="entry name" value="MAGE"/>
    <property type="match status" value="1"/>
</dbReference>
<dbReference type="InterPro" id="IPR037445">
    <property type="entry name" value="MAGE"/>
</dbReference>
<evidence type="ECO:0000313" key="2">
    <source>
        <dbReference type="Proteomes" id="UP000694850"/>
    </source>
</evidence>
<dbReference type="Gene3D" id="1.10.10.1200">
    <property type="entry name" value="MAGE homology domain, winged helix WH1 motif"/>
    <property type="match status" value="1"/>
</dbReference>
<gene>
    <name evidence="3" type="primary">LOC103211864</name>
</gene>
<evidence type="ECO:0000313" key="3">
    <source>
        <dbReference type="RefSeq" id="XP_007956034.1"/>
    </source>
</evidence>
<keyword evidence="2" id="KW-1185">Reference proteome</keyword>
<sequence length="248" mass="28042">MPQSAQTACFSTPIAAAPWSKQDGDPSSQEEVPGTFHISPPIEALLSDRLDKKVVDLAQFLSTKYLTTEPMAKAEMLKMAIKEYKDHFPVIFQKACECMEMVFGISVKEVDSMGHAYLLIKMLDLTYDWMLSGEQGMSKTGLLILTLGVIFMESNCVPEEKVWEVLSMIAVCSGRKDCFYGEIRKLITRDLVEEKYLEYHQVPNSDPARCEFLWGPRAHAETSKMKVLKFFAKVTGTNPSLYEEPMIE</sequence>